<name>D6RPT1_COPC7</name>
<dbReference type="VEuPathDB" id="FungiDB:CC1G_15164"/>
<organism evidence="2 3">
    <name type="scientific">Coprinopsis cinerea (strain Okayama-7 / 130 / ATCC MYA-4618 / FGSC 9003)</name>
    <name type="common">Inky cap fungus</name>
    <name type="synonym">Hormographiella aspergillata</name>
    <dbReference type="NCBI Taxonomy" id="240176"/>
    <lineage>
        <taxon>Eukaryota</taxon>
        <taxon>Fungi</taxon>
        <taxon>Dikarya</taxon>
        <taxon>Basidiomycota</taxon>
        <taxon>Agaricomycotina</taxon>
        <taxon>Agaricomycetes</taxon>
        <taxon>Agaricomycetidae</taxon>
        <taxon>Agaricales</taxon>
        <taxon>Agaricineae</taxon>
        <taxon>Psathyrellaceae</taxon>
        <taxon>Coprinopsis</taxon>
    </lineage>
</organism>
<reference evidence="2 3" key="1">
    <citation type="journal article" date="2010" name="Proc. Natl. Acad. Sci. U.S.A.">
        <title>Insights into evolution of multicellular fungi from the assembled chromosomes of the mushroom Coprinopsis cinerea (Coprinus cinereus).</title>
        <authorList>
            <person name="Stajich J.E."/>
            <person name="Wilke S.K."/>
            <person name="Ahren D."/>
            <person name="Au C.H."/>
            <person name="Birren B.W."/>
            <person name="Borodovsky M."/>
            <person name="Burns C."/>
            <person name="Canback B."/>
            <person name="Casselton L.A."/>
            <person name="Cheng C.K."/>
            <person name="Deng J."/>
            <person name="Dietrich F.S."/>
            <person name="Fargo D.C."/>
            <person name="Farman M.L."/>
            <person name="Gathman A.C."/>
            <person name="Goldberg J."/>
            <person name="Guigo R."/>
            <person name="Hoegger P.J."/>
            <person name="Hooker J.B."/>
            <person name="Huggins A."/>
            <person name="James T.Y."/>
            <person name="Kamada T."/>
            <person name="Kilaru S."/>
            <person name="Kodira C."/>
            <person name="Kues U."/>
            <person name="Kupfer D."/>
            <person name="Kwan H.S."/>
            <person name="Lomsadze A."/>
            <person name="Li W."/>
            <person name="Lilly W.W."/>
            <person name="Ma L.J."/>
            <person name="Mackey A.J."/>
            <person name="Manning G."/>
            <person name="Martin F."/>
            <person name="Muraguchi H."/>
            <person name="Natvig D.O."/>
            <person name="Palmerini H."/>
            <person name="Ramesh M.A."/>
            <person name="Rehmeyer C.J."/>
            <person name="Roe B.A."/>
            <person name="Shenoy N."/>
            <person name="Stanke M."/>
            <person name="Ter-Hovhannisyan V."/>
            <person name="Tunlid A."/>
            <person name="Velagapudi R."/>
            <person name="Vision T.J."/>
            <person name="Zeng Q."/>
            <person name="Zolan M.E."/>
            <person name="Pukkila P.J."/>
        </authorList>
    </citation>
    <scope>NUCLEOTIDE SEQUENCE [LARGE SCALE GENOMIC DNA]</scope>
    <source>
        <strain evidence="3">Okayama-7 / 130 / ATCC MYA-4618 / FGSC 9003</strain>
    </source>
</reference>
<protein>
    <submittedName>
        <fullName evidence="2">Uncharacterized protein</fullName>
    </submittedName>
</protein>
<keyword evidence="3" id="KW-1185">Reference proteome</keyword>
<dbReference type="AlphaFoldDB" id="D6RPT1"/>
<dbReference type="HOGENOM" id="CLU_2512559_0_0_1"/>
<dbReference type="EMBL" id="AACS02000009">
    <property type="protein sequence ID" value="EFI27031.1"/>
    <property type="molecule type" value="Genomic_DNA"/>
</dbReference>
<dbReference type="InParanoid" id="D6RPT1"/>
<accession>D6RPT1</accession>
<evidence type="ECO:0000313" key="3">
    <source>
        <dbReference type="Proteomes" id="UP000001861"/>
    </source>
</evidence>
<dbReference type="Proteomes" id="UP000001861">
    <property type="component" value="Unassembled WGS sequence"/>
</dbReference>
<proteinExistence type="predicted"/>
<feature type="compositionally biased region" description="Basic residues" evidence="1">
    <location>
        <begin position="23"/>
        <end position="34"/>
    </location>
</feature>
<gene>
    <name evidence="2" type="ORF">CC1G_15164</name>
</gene>
<dbReference type="KEGG" id="cci:CC1G_15164"/>
<evidence type="ECO:0000256" key="1">
    <source>
        <dbReference type="SAM" id="MobiDB-lite"/>
    </source>
</evidence>
<dbReference type="GeneID" id="9378386"/>
<dbReference type="RefSeq" id="XP_002910525.1">
    <property type="nucleotide sequence ID" value="XM_002910479.1"/>
</dbReference>
<evidence type="ECO:0000313" key="2">
    <source>
        <dbReference type="EMBL" id="EFI27031.1"/>
    </source>
</evidence>
<sequence length="85" mass="9652">MESKGEVKFWRVVQPARTAESKTRRRSVSQKPKRREAPEEHGARWAIPEINLTVGVAPVVLGALQPIPKVFLVEEMPSILMYPVF</sequence>
<comment type="caution">
    <text evidence="2">The sequence shown here is derived from an EMBL/GenBank/DDBJ whole genome shotgun (WGS) entry which is preliminary data.</text>
</comment>
<feature type="region of interest" description="Disordered" evidence="1">
    <location>
        <begin position="18"/>
        <end position="42"/>
    </location>
</feature>